<dbReference type="CDD" id="cd04097">
    <property type="entry name" value="mtEFG1_C"/>
    <property type="match status" value="1"/>
</dbReference>
<dbReference type="InterPro" id="IPR000795">
    <property type="entry name" value="T_Tr_GTP-bd_dom"/>
</dbReference>
<dbReference type="SMART" id="SM00889">
    <property type="entry name" value="EFG_IV"/>
    <property type="match status" value="1"/>
</dbReference>
<dbReference type="PANTHER" id="PTHR43636">
    <property type="entry name" value="ELONGATION FACTOR G, MITOCHONDRIAL"/>
    <property type="match status" value="1"/>
</dbReference>
<organism evidence="10 11">
    <name type="scientific">Bdellovibrio svalbardensis</name>
    <dbReference type="NCBI Taxonomy" id="2972972"/>
    <lineage>
        <taxon>Bacteria</taxon>
        <taxon>Pseudomonadati</taxon>
        <taxon>Bdellovibrionota</taxon>
        <taxon>Bdellovibrionia</taxon>
        <taxon>Bdellovibrionales</taxon>
        <taxon>Pseudobdellovibrionaceae</taxon>
        <taxon>Bdellovibrio</taxon>
    </lineage>
</organism>
<dbReference type="InterPro" id="IPR009022">
    <property type="entry name" value="EFG_III"/>
</dbReference>
<dbReference type="PANTHER" id="PTHR43636:SF2">
    <property type="entry name" value="ELONGATION FACTOR G, MITOCHONDRIAL"/>
    <property type="match status" value="1"/>
</dbReference>
<dbReference type="PROSITE" id="PS51722">
    <property type="entry name" value="G_TR_2"/>
    <property type="match status" value="1"/>
</dbReference>
<comment type="function">
    <text evidence="7 8">Catalyzes the GTP-dependent ribosomal translocation step during translation elongation. During this step, the ribosome changes from the pre-translocational (PRE) to the post-translocational (POST) state as the newly formed A-site-bound peptidyl-tRNA and P-site-bound deacylated tRNA move to the P and E sites, respectively. Catalyzes the coordinated movement of the two tRNA molecules, the mRNA and conformational changes in the ribosome.</text>
</comment>
<dbReference type="InterPro" id="IPR020568">
    <property type="entry name" value="Ribosomal_Su5_D2-typ_SF"/>
</dbReference>
<feature type="binding site" evidence="8">
    <location>
        <begin position="19"/>
        <end position="26"/>
    </location>
    <ligand>
        <name>GTP</name>
        <dbReference type="ChEBI" id="CHEBI:37565"/>
    </ligand>
</feature>
<dbReference type="InterPro" id="IPR047872">
    <property type="entry name" value="EFG_IV"/>
</dbReference>
<dbReference type="CDD" id="cd16262">
    <property type="entry name" value="EFG_III"/>
    <property type="match status" value="1"/>
</dbReference>
<dbReference type="CDD" id="cd04091">
    <property type="entry name" value="mtEFG1_II_like"/>
    <property type="match status" value="1"/>
</dbReference>
<dbReference type="Pfam" id="PF03144">
    <property type="entry name" value="GTP_EFTU_D2"/>
    <property type="match status" value="1"/>
</dbReference>
<comment type="similarity">
    <text evidence="1 8">Belongs to the TRAFAC class translation factor GTPase superfamily. Classic translation factor GTPase family. EF-G/EF-2 subfamily.</text>
</comment>
<dbReference type="InterPro" id="IPR005225">
    <property type="entry name" value="Small_GTP-bd"/>
</dbReference>
<dbReference type="NCBIfam" id="TIGR00484">
    <property type="entry name" value="EF-G"/>
    <property type="match status" value="1"/>
</dbReference>
<dbReference type="NCBIfam" id="TIGR00231">
    <property type="entry name" value="small_GTP"/>
    <property type="match status" value="1"/>
</dbReference>
<comment type="caution">
    <text evidence="10">The sequence shown here is derived from an EMBL/GenBank/DDBJ whole genome shotgun (WGS) entry which is preliminary data.</text>
</comment>
<feature type="binding site" evidence="8">
    <location>
        <begin position="86"/>
        <end position="90"/>
    </location>
    <ligand>
        <name>GTP</name>
        <dbReference type="ChEBI" id="CHEBI:37565"/>
    </ligand>
</feature>
<evidence type="ECO:0000256" key="8">
    <source>
        <dbReference type="HAMAP-Rule" id="MF_00054"/>
    </source>
</evidence>
<evidence type="ECO:0000256" key="7">
    <source>
        <dbReference type="ARBA" id="ARBA00024731"/>
    </source>
</evidence>
<evidence type="ECO:0000256" key="4">
    <source>
        <dbReference type="ARBA" id="ARBA00022768"/>
    </source>
</evidence>
<keyword evidence="11" id="KW-1185">Reference proteome</keyword>
<evidence type="ECO:0000256" key="3">
    <source>
        <dbReference type="ARBA" id="ARBA00022741"/>
    </source>
</evidence>
<dbReference type="InterPro" id="IPR035647">
    <property type="entry name" value="EFG_III/V"/>
</dbReference>
<dbReference type="SUPFAM" id="SSF50447">
    <property type="entry name" value="Translation proteins"/>
    <property type="match status" value="1"/>
</dbReference>
<evidence type="ECO:0000256" key="5">
    <source>
        <dbReference type="ARBA" id="ARBA00022917"/>
    </source>
</evidence>
<evidence type="ECO:0000313" key="11">
    <source>
        <dbReference type="Proteomes" id="UP001152321"/>
    </source>
</evidence>
<dbReference type="SMART" id="SM00838">
    <property type="entry name" value="EFG_C"/>
    <property type="match status" value="1"/>
</dbReference>
<dbReference type="InterPro" id="IPR000640">
    <property type="entry name" value="EFG_V-like"/>
</dbReference>
<evidence type="ECO:0000256" key="2">
    <source>
        <dbReference type="ARBA" id="ARBA00017872"/>
    </source>
</evidence>
<dbReference type="GO" id="GO:0003746">
    <property type="term" value="F:translation elongation factor activity"/>
    <property type="evidence" value="ECO:0007669"/>
    <property type="project" value="UniProtKB-KW"/>
</dbReference>
<protein>
    <recommendedName>
        <fullName evidence="2 8">Elongation factor G</fullName>
        <shortName evidence="8">EF-G</shortName>
    </recommendedName>
</protein>
<keyword evidence="4 8" id="KW-0251">Elongation factor</keyword>
<dbReference type="CDD" id="cd01434">
    <property type="entry name" value="EFG_mtEFG1_IV"/>
    <property type="match status" value="1"/>
</dbReference>
<dbReference type="InterPro" id="IPR005517">
    <property type="entry name" value="Transl_elong_EFG/EF2_IV"/>
</dbReference>
<dbReference type="SUPFAM" id="SSF54980">
    <property type="entry name" value="EF-G C-terminal domain-like"/>
    <property type="match status" value="2"/>
</dbReference>
<name>A0ABT6DMA4_9BACT</name>
<keyword evidence="8" id="KW-0963">Cytoplasm</keyword>
<dbReference type="InterPro" id="IPR027417">
    <property type="entry name" value="P-loop_NTPase"/>
</dbReference>
<dbReference type="Gene3D" id="2.40.30.10">
    <property type="entry name" value="Translation factors"/>
    <property type="match status" value="1"/>
</dbReference>
<dbReference type="Gene3D" id="3.40.50.300">
    <property type="entry name" value="P-loop containing nucleotide triphosphate hydrolases"/>
    <property type="match status" value="1"/>
</dbReference>
<dbReference type="InterPro" id="IPR014721">
    <property type="entry name" value="Ribsml_uS5_D2-typ_fold_subgr"/>
</dbReference>
<dbReference type="Gene3D" id="3.30.70.240">
    <property type="match status" value="1"/>
</dbReference>
<dbReference type="InterPro" id="IPR041095">
    <property type="entry name" value="EFG_II"/>
</dbReference>
<evidence type="ECO:0000256" key="6">
    <source>
        <dbReference type="ARBA" id="ARBA00023134"/>
    </source>
</evidence>
<dbReference type="InterPro" id="IPR004161">
    <property type="entry name" value="EFTu-like_2"/>
</dbReference>
<dbReference type="InterPro" id="IPR004540">
    <property type="entry name" value="Transl_elong_EFG/EF2"/>
</dbReference>
<dbReference type="Pfam" id="PF14492">
    <property type="entry name" value="EFG_III"/>
    <property type="match status" value="1"/>
</dbReference>
<dbReference type="Proteomes" id="UP001152321">
    <property type="component" value="Unassembled WGS sequence"/>
</dbReference>
<comment type="subcellular location">
    <subcellularLocation>
        <location evidence="8">Cytoplasm</location>
    </subcellularLocation>
</comment>
<feature type="domain" description="Tr-type G" evidence="9">
    <location>
        <begin position="10"/>
        <end position="287"/>
    </location>
</feature>
<dbReference type="Pfam" id="PF00009">
    <property type="entry name" value="GTP_EFTU"/>
    <property type="match status" value="1"/>
</dbReference>
<dbReference type="Gene3D" id="3.30.230.10">
    <property type="match status" value="1"/>
</dbReference>
<dbReference type="PROSITE" id="PS00301">
    <property type="entry name" value="G_TR_1"/>
    <property type="match status" value="1"/>
</dbReference>
<dbReference type="NCBIfam" id="NF009381">
    <property type="entry name" value="PRK12740.1-5"/>
    <property type="match status" value="1"/>
</dbReference>
<dbReference type="SUPFAM" id="SSF54211">
    <property type="entry name" value="Ribosomal protein S5 domain 2-like"/>
    <property type="match status" value="1"/>
</dbReference>
<dbReference type="CDD" id="cd01886">
    <property type="entry name" value="EF-G"/>
    <property type="match status" value="1"/>
</dbReference>
<evidence type="ECO:0000313" key="10">
    <source>
        <dbReference type="EMBL" id="MDG0818006.1"/>
    </source>
</evidence>
<reference evidence="10" key="1">
    <citation type="submission" date="2022-08" db="EMBL/GenBank/DDBJ databases">
        <title>Novel Bdellovibrio Species Isolated from Svalbard: Designation Bdellovibrio svalbardensis.</title>
        <authorList>
            <person name="Mitchell R.J."/>
            <person name="Choi S.Y."/>
        </authorList>
    </citation>
    <scope>NUCLEOTIDE SEQUENCE</scope>
    <source>
        <strain evidence="10">PAP01</strain>
    </source>
</reference>
<feature type="binding site" evidence="8">
    <location>
        <begin position="140"/>
        <end position="143"/>
    </location>
    <ligand>
        <name>GTP</name>
        <dbReference type="ChEBI" id="CHEBI:37565"/>
    </ligand>
</feature>
<dbReference type="HAMAP" id="MF_00054_B">
    <property type="entry name" value="EF_G_EF_2_B"/>
    <property type="match status" value="1"/>
</dbReference>
<dbReference type="InterPro" id="IPR031157">
    <property type="entry name" value="G_TR_CS"/>
</dbReference>
<evidence type="ECO:0000259" key="9">
    <source>
        <dbReference type="PROSITE" id="PS51722"/>
    </source>
</evidence>
<evidence type="ECO:0000256" key="1">
    <source>
        <dbReference type="ARBA" id="ARBA00005870"/>
    </source>
</evidence>
<keyword evidence="5 8" id="KW-0648">Protein biosynthesis</keyword>
<sequence length="704" mass="78081">MNMSKKWNIDMVRNIGISAHIDSGKTTTSERILFYGGRIHAIHEVRGKDGVGATMDSMDLEREKGITIQSAATQVHWKDYTINLIDTPGHVDFTVEVERSLRVLDGAVLLLCGVAGVQSQSITVDRQMKRYGVPRLAFVNKLDRQGANPYRVADALVEKLRLNAVMIQIPVGLEDQHRGNVDLVDMKAYINEGESGETVKVTDIPPDLVETAQKYRQIMIGKLADIDPTIEEKFLMEEEPTNDEIRAAIRKGTISLKLVPVLCGSAYKNKGVQRLMDAVTYYLPSPAEKKEHALDLNKGEEKFELFPDPKKPTVALAFKLAETPFGQLTYMRVYQGQLAKGAFITNQTNKKAVKIPRLVRMHSDKMEDIDTAYAGDIVALFGIDCASGDTFCSEDINASMQSMHVPDAVISLAVAPKDKTAANNFSKALQKFRKEDPTFRVHRDEESNETIISGMGELHLEIYVERMKREFNCEVIVGQPQVAYRETISQAADYDYTHKKQTGGSGQYAKIVGKIQPLAPQEDGSVFKFSNEVVGGRIPKEFIPAVEEGFKEQTVKGPLIGFPIVGVEVVLEDGAYHDVDSSYMAFKIAGMAALREVYAAAKPTVLEPIMKLETVVPDEYQGSAVGQINQRRGTIVGTTAFDGNCVIEAEVPLTEMFGYSTDLRSATKGKGEFSMEFAKYLPVPRNIQEELAKKYQAKRAAEQK</sequence>
<keyword evidence="6 8" id="KW-0342">GTP-binding</keyword>
<dbReference type="Pfam" id="PF03764">
    <property type="entry name" value="EFG_IV"/>
    <property type="match status" value="1"/>
</dbReference>
<dbReference type="Gene3D" id="3.30.70.870">
    <property type="entry name" value="Elongation Factor G (Translational Gtpase), domain 3"/>
    <property type="match status" value="1"/>
</dbReference>
<dbReference type="InterPro" id="IPR035649">
    <property type="entry name" value="EFG_V"/>
</dbReference>
<dbReference type="Pfam" id="PF00679">
    <property type="entry name" value="EFG_C"/>
    <property type="match status" value="1"/>
</dbReference>
<dbReference type="PRINTS" id="PR00315">
    <property type="entry name" value="ELONGATNFCT"/>
</dbReference>
<gene>
    <name evidence="8 10" type="primary">fusA</name>
    <name evidence="10" type="ORF">NWE73_16605</name>
</gene>
<proteinExistence type="inferred from homology"/>
<dbReference type="SUPFAM" id="SSF52540">
    <property type="entry name" value="P-loop containing nucleoside triphosphate hydrolases"/>
    <property type="match status" value="1"/>
</dbReference>
<dbReference type="EMBL" id="JANRMI010000005">
    <property type="protein sequence ID" value="MDG0818006.1"/>
    <property type="molecule type" value="Genomic_DNA"/>
</dbReference>
<keyword evidence="3 8" id="KW-0547">Nucleotide-binding</keyword>
<dbReference type="InterPro" id="IPR009000">
    <property type="entry name" value="Transl_B-barrel_sf"/>
</dbReference>
<accession>A0ABT6DMA4</accession>